<evidence type="ECO:0000313" key="1">
    <source>
        <dbReference type="EMBL" id="SPF50041.1"/>
    </source>
</evidence>
<accession>A0A2U3LDP2</accession>
<name>A0A2U3LDP2_9BACT</name>
<organism evidence="1 2">
    <name type="scientific">Candidatus Sulfotelmatobacter kueseliae</name>
    <dbReference type="NCBI Taxonomy" id="2042962"/>
    <lineage>
        <taxon>Bacteria</taxon>
        <taxon>Pseudomonadati</taxon>
        <taxon>Acidobacteriota</taxon>
        <taxon>Terriglobia</taxon>
        <taxon>Terriglobales</taxon>
        <taxon>Candidatus Korobacteraceae</taxon>
        <taxon>Candidatus Sulfotelmatobacter</taxon>
    </lineage>
</organism>
<dbReference type="AlphaFoldDB" id="A0A2U3LDP2"/>
<reference evidence="2" key="1">
    <citation type="submission" date="2018-02" db="EMBL/GenBank/DDBJ databases">
        <authorList>
            <person name="Hausmann B."/>
        </authorList>
    </citation>
    <scope>NUCLEOTIDE SEQUENCE [LARGE SCALE GENOMIC DNA]</scope>
    <source>
        <strain evidence="2">Peat soil MAG SbA1</strain>
    </source>
</reference>
<proteinExistence type="predicted"/>
<gene>
    <name evidence="1" type="ORF">SBA1_980044</name>
</gene>
<sequence>MDPQLKQLMKELGDAINESLSDSEQISEVVSRIKEGGYDIFLVLEATIGVSKQGEKPADKTSLVTTLSTNPEFKINDQDLKFLRSLRIKIEEEKPGKDK</sequence>
<dbReference type="Proteomes" id="UP000238701">
    <property type="component" value="Unassembled WGS sequence"/>
</dbReference>
<dbReference type="EMBL" id="OMOD01000197">
    <property type="protein sequence ID" value="SPF50041.1"/>
    <property type="molecule type" value="Genomic_DNA"/>
</dbReference>
<protein>
    <submittedName>
        <fullName evidence="1">Uncharacterized protein</fullName>
    </submittedName>
</protein>
<evidence type="ECO:0000313" key="2">
    <source>
        <dbReference type="Proteomes" id="UP000238701"/>
    </source>
</evidence>
<dbReference type="OrthoDB" id="122630at2"/>